<accession>A0A124DY53</accession>
<evidence type="ECO:0000256" key="9">
    <source>
        <dbReference type="PROSITE-ProRule" id="PRU00560"/>
    </source>
</evidence>
<evidence type="ECO:0000313" key="12">
    <source>
        <dbReference type="Proteomes" id="UP000069697"/>
    </source>
</evidence>
<keyword evidence="1 9" id="KW-0547">Nucleotide-binding</keyword>
<proteinExistence type="predicted"/>
<dbReference type="GO" id="GO:0016887">
    <property type="term" value="F:ATP hydrolysis activity"/>
    <property type="evidence" value="ECO:0007669"/>
    <property type="project" value="RHEA"/>
</dbReference>
<dbReference type="EMBL" id="BCNV01000001">
    <property type="protein sequence ID" value="GAS83149.1"/>
    <property type="molecule type" value="Genomic_DNA"/>
</dbReference>
<reference evidence="12" key="2">
    <citation type="submission" date="2016-01" db="EMBL/GenBank/DDBJ databases">
        <title>Draft Genome Sequence of Paenibacillus amylolyticus Heshi-A3 that Was Isolated from Fermented Rice Bran with Aging Salted Mackerel, Which Was Named Heshiko as Traditional Fermented Seafood in Japan.</title>
        <authorList>
            <person name="Akuzawa S."/>
            <person name="Nakagawa J."/>
            <person name="Kanekatsu T."/>
            <person name="Kubota E."/>
            <person name="Ohtake R."/>
            <person name="Suzuki T."/>
            <person name="Kanesaki Y."/>
        </authorList>
    </citation>
    <scope>NUCLEOTIDE SEQUENCE [LARGE SCALE GENOMIC DNA]</scope>
    <source>
        <strain evidence="12">Heshi-A3</strain>
    </source>
</reference>
<evidence type="ECO:0000256" key="4">
    <source>
        <dbReference type="ARBA" id="ARBA00022840"/>
    </source>
</evidence>
<dbReference type="GO" id="GO:0005524">
    <property type="term" value="F:ATP binding"/>
    <property type="evidence" value="ECO:0007669"/>
    <property type="project" value="UniProtKB-UniRule"/>
</dbReference>
<dbReference type="RefSeq" id="WP_062835539.1">
    <property type="nucleotide sequence ID" value="NZ_BCNV01000001.1"/>
</dbReference>
<evidence type="ECO:0000259" key="10">
    <source>
        <dbReference type="PROSITE" id="PS51198"/>
    </source>
</evidence>
<evidence type="ECO:0000256" key="5">
    <source>
        <dbReference type="ARBA" id="ARBA00023235"/>
    </source>
</evidence>
<protein>
    <recommendedName>
        <fullName evidence="7">DNA 3'-5' helicase</fullName>
        <ecNumber evidence="7">5.6.2.4</ecNumber>
    </recommendedName>
</protein>
<evidence type="ECO:0000256" key="6">
    <source>
        <dbReference type="ARBA" id="ARBA00034617"/>
    </source>
</evidence>
<evidence type="ECO:0000256" key="1">
    <source>
        <dbReference type="ARBA" id="ARBA00022741"/>
    </source>
</evidence>
<dbReference type="GO" id="GO:0000725">
    <property type="term" value="P:recombinational repair"/>
    <property type="evidence" value="ECO:0007669"/>
    <property type="project" value="TreeGrafter"/>
</dbReference>
<keyword evidence="4 9" id="KW-0067">ATP-binding</keyword>
<dbReference type="EC" id="5.6.2.4" evidence="7"/>
<dbReference type="PANTHER" id="PTHR11070:SF2">
    <property type="entry name" value="ATP-DEPENDENT DNA HELICASE SRS2"/>
    <property type="match status" value="1"/>
</dbReference>
<evidence type="ECO:0000256" key="3">
    <source>
        <dbReference type="ARBA" id="ARBA00022806"/>
    </source>
</evidence>
<dbReference type="GO" id="GO:0043138">
    <property type="term" value="F:3'-5' DNA helicase activity"/>
    <property type="evidence" value="ECO:0007669"/>
    <property type="project" value="UniProtKB-EC"/>
</dbReference>
<dbReference type="InterPro" id="IPR000212">
    <property type="entry name" value="DNA_helicase_UvrD/REP"/>
</dbReference>
<feature type="domain" description="UvrD-like helicase ATP-binding" evidence="10">
    <location>
        <begin position="4"/>
        <end position="245"/>
    </location>
</feature>
<dbReference type="Pfam" id="PF13361">
    <property type="entry name" value="UvrD_C"/>
    <property type="match status" value="1"/>
</dbReference>
<dbReference type="Gene3D" id="3.40.50.300">
    <property type="entry name" value="P-loop containing nucleotide triphosphate hydrolases"/>
    <property type="match status" value="2"/>
</dbReference>
<sequence length="556" mass="63864">MGNSFPPTDEQNIIIEETGNLVVTAKPGSGKTFTVVEKISVISKTLLNYQGVIAISFTNKASDELELRCRKKGVKKNNNFFGTIDKFYISEIIIPFAKLLIGKNVTWEVKNSVDDFPKYARLKDLNKKFNDEELLELLQKSLSEGYVFLEICAETAQYILNVVPECISYLLARYTHIFIDEYQDCGKFQHHIFLKLVDAGMVGIAVGDLNQAIYAFSQRYSKFLFSLISNEDFRYLEITKNHRCHKSISDYSLALMGIPNINLSDDPRVFKTYIPGTDHNIFESIDFNLPLLKERYNLENNNDFAILCRGNETAKRAAEFLRTPNKLFVETALDRSNSHWGIIFNDMLSSYFMFGGGLTTKLDFVQSYFNEDLDMRKFERALNVIHAIFILGEEELISNIDLFICFAEMVHPDDRDLEVCNELKLILGDTQKLNSFKPATENEVNIMTLHKSKGLEFKVVFHLDLYRWILPFEGARTSEEEYIQALNLHYVGVTRAVEACYIMQATLRYRPAQGDLWSAEESPFLHLHNTSSLRQDIYCSIPQVPFHTAISKILVK</sequence>
<comment type="catalytic activity">
    <reaction evidence="6">
        <text>Couples ATP hydrolysis with the unwinding of duplex DNA by translocating in the 3'-5' direction.</text>
        <dbReference type="EC" id="5.6.2.4"/>
    </reaction>
</comment>
<reference evidence="11 12" key="1">
    <citation type="journal article" date="2016" name="Genome Announc.">
        <title>Draft Genome Sequence of Paenibacillus amylolyticus Heshi-A3, Isolated from Fermented Rice Bran in a Japanese Fermented Seafood Dish.</title>
        <authorList>
            <person name="Akuzawa S."/>
            <person name="Nagaoka J."/>
            <person name="Kanekatsu M."/>
            <person name="Kubota E."/>
            <person name="Ohtake R."/>
            <person name="Suzuki T."/>
            <person name="Kanesaki Y."/>
        </authorList>
    </citation>
    <scope>NUCLEOTIDE SEQUENCE [LARGE SCALE GENOMIC DNA]</scope>
    <source>
        <strain evidence="11 12">Heshi-A3</strain>
    </source>
</reference>
<gene>
    <name evidence="11" type="ORF">PAHA3_3227</name>
</gene>
<organism evidence="11 12">
    <name type="scientific">Paenibacillus amylolyticus</name>
    <dbReference type="NCBI Taxonomy" id="1451"/>
    <lineage>
        <taxon>Bacteria</taxon>
        <taxon>Bacillati</taxon>
        <taxon>Bacillota</taxon>
        <taxon>Bacilli</taxon>
        <taxon>Bacillales</taxon>
        <taxon>Paenibacillaceae</taxon>
        <taxon>Paenibacillus</taxon>
    </lineage>
</organism>
<evidence type="ECO:0000256" key="7">
    <source>
        <dbReference type="ARBA" id="ARBA00034808"/>
    </source>
</evidence>
<comment type="catalytic activity">
    <reaction evidence="8">
        <text>ATP + H2O = ADP + phosphate + H(+)</text>
        <dbReference type="Rhea" id="RHEA:13065"/>
        <dbReference type="ChEBI" id="CHEBI:15377"/>
        <dbReference type="ChEBI" id="CHEBI:15378"/>
        <dbReference type="ChEBI" id="CHEBI:30616"/>
        <dbReference type="ChEBI" id="CHEBI:43474"/>
        <dbReference type="ChEBI" id="CHEBI:456216"/>
        <dbReference type="EC" id="5.6.2.4"/>
    </reaction>
</comment>
<dbReference type="GO" id="GO:0003677">
    <property type="term" value="F:DNA binding"/>
    <property type="evidence" value="ECO:0007669"/>
    <property type="project" value="InterPro"/>
</dbReference>
<dbReference type="GO" id="GO:0005829">
    <property type="term" value="C:cytosol"/>
    <property type="evidence" value="ECO:0007669"/>
    <property type="project" value="TreeGrafter"/>
</dbReference>
<dbReference type="Pfam" id="PF13245">
    <property type="entry name" value="AAA_19"/>
    <property type="match status" value="1"/>
</dbReference>
<dbReference type="AlphaFoldDB" id="A0A124DY53"/>
<comment type="caution">
    <text evidence="11">The sequence shown here is derived from an EMBL/GenBank/DDBJ whole genome shotgun (WGS) entry which is preliminary data.</text>
</comment>
<keyword evidence="2 9" id="KW-0378">Hydrolase</keyword>
<dbReference type="PROSITE" id="PS51198">
    <property type="entry name" value="UVRD_HELICASE_ATP_BIND"/>
    <property type="match status" value="1"/>
</dbReference>
<dbReference type="PANTHER" id="PTHR11070">
    <property type="entry name" value="UVRD / RECB / PCRA DNA HELICASE FAMILY MEMBER"/>
    <property type="match status" value="1"/>
</dbReference>
<name>A0A124DY53_PAEAM</name>
<evidence type="ECO:0000256" key="8">
    <source>
        <dbReference type="ARBA" id="ARBA00048988"/>
    </source>
</evidence>
<dbReference type="SUPFAM" id="SSF52540">
    <property type="entry name" value="P-loop containing nucleoside triphosphate hydrolases"/>
    <property type="match status" value="1"/>
</dbReference>
<dbReference type="InterPro" id="IPR027417">
    <property type="entry name" value="P-loop_NTPase"/>
</dbReference>
<dbReference type="InterPro" id="IPR014017">
    <property type="entry name" value="DNA_helicase_UvrD-like_C"/>
</dbReference>
<keyword evidence="3 9" id="KW-0347">Helicase</keyword>
<dbReference type="InterPro" id="IPR014016">
    <property type="entry name" value="UvrD-like_ATP-bd"/>
</dbReference>
<evidence type="ECO:0000313" key="11">
    <source>
        <dbReference type="EMBL" id="GAS83149.1"/>
    </source>
</evidence>
<feature type="binding site" evidence="9">
    <location>
        <begin position="25"/>
        <end position="32"/>
    </location>
    <ligand>
        <name>ATP</name>
        <dbReference type="ChEBI" id="CHEBI:30616"/>
    </ligand>
</feature>
<dbReference type="Proteomes" id="UP000069697">
    <property type="component" value="Unassembled WGS sequence"/>
</dbReference>
<keyword evidence="5" id="KW-0413">Isomerase</keyword>
<evidence type="ECO:0000256" key="2">
    <source>
        <dbReference type="ARBA" id="ARBA00022801"/>
    </source>
</evidence>